<accession>A0ABU9PLJ6</accession>
<keyword evidence="1" id="KW-0812">Transmembrane</keyword>
<dbReference type="RefSeq" id="WP_342698304.1">
    <property type="nucleotide sequence ID" value="NZ_JBCGUG010000017.1"/>
</dbReference>
<keyword evidence="1" id="KW-0472">Membrane</keyword>
<keyword evidence="1" id="KW-1133">Transmembrane helix</keyword>
<keyword evidence="3" id="KW-1185">Reference proteome</keyword>
<comment type="caution">
    <text evidence="2">The sequence shown here is derived from an EMBL/GenBank/DDBJ whole genome shotgun (WGS) entry which is preliminary data.</text>
</comment>
<evidence type="ECO:0000256" key="1">
    <source>
        <dbReference type="SAM" id="Phobius"/>
    </source>
</evidence>
<name>A0ABU9PLJ6_9ENTR</name>
<feature type="transmembrane region" description="Helical" evidence="1">
    <location>
        <begin position="37"/>
        <end position="57"/>
    </location>
</feature>
<evidence type="ECO:0000313" key="2">
    <source>
        <dbReference type="EMBL" id="MEM0706537.1"/>
    </source>
</evidence>
<dbReference type="Proteomes" id="UP001490940">
    <property type="component" value="Unassembled WGS sequence"/>
</dbReference>
<sequence>MHKESRTDRWLRTVFVLFLVALILLIVFNGTAKTSDVSNWIIAFANIAMAAAAVGAWRAARKFLSEFFAQEGYRLAIALINENVIHLGIDNEFTMRSQEAIVVCRQLDGEEHSHSNLDRFRHALNQLVTLHNHHRTWLGNIRSLSFKMETYGIDAAEGKKAALTEMILALDNMILEGESLLSLLRHDFSKYELKVKTNTNLFMPFSSESLADMDETYLRINGEWNRMVSCRNKLLSEGKHARTLFVVRES</sequence>
<evidence type="ECO:0000313" key="3">
    <source>
        <dbReference type="Proteomes" id="UP001490940"/>
    </source>
</evidence>
<gene>
    <name evidence="2" type="ORF">AAGT82_19245</name>
</gene>
<reference evidence="2 3" key="1">
    <citation type="submission" date="2024-04" db="EMBL/GenBank/DDBJ databases">
        <title>Draft genome sequence of a multidrug-resistant Enterobacter quasihormaechei Hakim RU_CBWE strain isolated from pond surface water at the University of Rajshahi in Bangladesh.</title>
        <authorList>
            <person name="Raihan J."/>
            <person name="Islam M.S."/>
            <person name="Khan M.U."/>
            <person name="Romance M."/>
            <person name="Haque M.H."/>
        </authorList>
    </citation>
    <scope>NUCLEOTIDE SEQUENCE [LARGE SCALE GENOMIC DNA]</scope>
    <source>
        <strain evidence="2 3">Hakim RU_CBWE</strain>
    </source>
</reference>
<organism evidence="2 3">
    <name type="scientific">Enterobacter quasihormaechei</name>
    <dbReference type="NCBI Taxonomy" id="2529382"/>
    <lineage>
        <taxon>Bacteria</taxon>
        <taxon>Pseudomonadati</taxon>
        <taxon>Pseudomonadota</taxon>
        <taxon>Gammaproteobacteria</taxon>
        <taxon>Enterobacterales</taxon>
        <taxon>Enterobacteriaceae</taxon>
        <taxon>Enterobacter</taxon>
    </lineage>
</organism>
<protein>
    <submittedName>
        <fullName evidence="2">Uncharacterized protein</fullName>
    </submittedName>
</protein>
<feature type="transmembrane region" description="Helical" evidence="1">
    <location>
        <begin position="12"/>
        <end position="31"/>
    </location>
</feature>
<proteinExistence type="predicted"/>
<dbReference type="EMBL" id="JBCGUG010000017">
    <property type="protein sequence ID" value="MEM0706537.1"/>
    <property type="molecule type" value="Genomic_DNA"/>
</dbReference>